<comment type="caution">
    <text evidence="2">The sequence shown here is derived from an EMBL/GenBank/DDBJ whole genome shotgun (WGS) entry which is preliminary data.</text>
</comment>
<feature type="region of interest" description="Disordered" evidence="1">
    <location>
        <begin position="22"/>
        <end position="59"/>
    </location>
</feature>
<sequence>MRVSCVVPVQLIKGRLEVERATATGRPAPGAAPAGRQMCGDNRWQKGEDPGLDQLVMMT</sequence>
<reference evidence="3" key="1">
    <citation type="journal article" date="2019" name="Int. J. Syst. Evol. Microbiol.">
        <title>The Global Catalogue of Microorganisms (GCM) 10K type strain sequencing project: providing services to taxonomists for standard genome sequencing and annotation.</title>
        <authorList>
            <consortium name="The Broad Institute Genomics Platform"/>
            <consortium name="The Broad Institute Genome Sequencing Center for Infectious Disease"/>
            <person name="Wu L."/>
            <person name="Ma J."/>
        </authorList>
    </citation>
    <scope>NUCLEOTIDE SEQUENCE [LARGE SCALE GENOMIC DNA]</scope>
    <source>
        <strain evidence="3">CCUG 66188</strain>
    </source>
</reference>
<keyword evidence="3" id="KW-1185">Reference proteome</keyword>
<gene>
    <name evidence="2" type="ORF">ACFQFQ_15700</name>
</gene>
<accession>A0ABW2B5E8</accession>
<dbReference type="EMBL" id="JBHSWG010000001">
    <property type="protein sequence ID" value="MFC6760612.1"/>
    <property type="molecule type" value="Genomic_DNA"/>
</dbReference>
<feature type="compositionally biased region" description="Low complexity" evidence="1">
    <location>
        <begin position="22"/>
        <end position="36"/>
    </location>
</feature>
<dbReference type="Proteomes" id="UP001596353">
    <property type="component" value="Unassembled WGS sequence"/>
</dbReference>
<name>A0ABW2B5E8_9RHOB</name>
<organism evidence="2 3">
    <name type="scientific">Sulfitobacter porphyrae</name>
    <dbReference type="NCBI Taxonomy" id="1246864"/>
    <lineage>
        <taxon>Bacteria</taxon>
        <taxon>Pseudomonadati</taxon>
        <taxon>Pseudomonadota</taxon>
        <taxon>Alphaproteobacteria</taxon>
        <taxon>Rhodobacterales</taxon>
        <taxon>Roseobacteraceae</taxon>
        <taxon>Sulfitobacter</taxon>
    </lineage>
</organism>
<protein>
    <submittedName>
        <fullName evidence="2">Uncharacterized protein</fullName>
    </submittedName>
</protein>
<proteinExistence type="predicted"/>
<evidence type="ECO:0000256" key="1">
    <source>
        <dbReference type="SAM" id="MobiDB-lite"/>
    </source>
</evidence>
<evidence type="ECO:0000313" key="3">
    <source>
        <dbReference type="Proteomes" id="UP001596353"/>
    </source>
</evidence>
<evidence type="ECO:0000313" key="2">
    <source>
        <dbReference type="EMBL" id="MFC6760612.1"/>
    </source>
</evidence>